<reference evidence="11 12" key="1">
    <citation type="submission" date="2024-06" db="EMBL/GenBank/DDBJ databases">
        <title>Genomic Encyclopedia of Type Strains, Phase IV (KMG-IV): sequencing the most valuable type-strain genomes for metagenomic binning, comparative biology and taxonomic classification.</title>
        <authorList>
            <person name="Goeker M."/>
        </authorList>
    </citation>
    <scope>NUCLEOTIDE SEQUENCE [LARGE SCALE GENOMIC DNA]</scope>
    <source>
        <strain evidence="11 12">DSM 27865</strain>
    </source>
</reference>
<feature type="transmembrane region" description="Helical" evidence="9">
    <location>
        <begin position="368"/>
        <end position="390"/>
    </location>
</feature>
<dbReference type="RefSeq" id="WP_354193652.1">
    <property type="nucleotide sequence ID" value="NZ_JBEPML010000004.1"/>
</dbReference>
<name>A0ABV2N093_9HYPH</name>
<keyword evidence="7 9" id="KW-1133">Transmembrane helix</keyword>
<evidence type="ECO:0000256" key="9">
    <source>
        <dbReference type="RuleBase" id="RU363032"/>
    </source>
</evidence>
<evidence type="ECO:0000256" key="8">
    <source>
        <dbReference type="ARBA" id="ARBA00023136"/>
    </source>
</evidence>
<dbReference type="CDD" id="cd06261">
    <property type="entry name" value="TM_PBP2"/>
    <property type="match status" value="1"/>
</dbReference>
<evidence type="ECO:0000256" key="2">
    <source>
        <dbReference type="ARBA" id="ARBA00010072"/>
    </source>
</evidence>
<dbReference type="PANTHER" id="PTHR30614:SF37">
    <property type="entry name" value="AMINO-ACID ABC TRANSPORTER PERMEASE PROTEIN YHDX-RELATED"/>
    <property type="match status" value="1"/>
</dbReference>
<feature type="transmembrane region" description="Helical" evidence="9">
    <location>
        <begin position="188"/>
        <end position="210"/>
    </location>
</feature>
<dbReference type="SUPFAM" id="SSF161098">
    <property type="entry name" value="MetI-like"/>
    <property type="match status" value="2"/>
</dbReference>
<keyword evidence="6" id="KW-0029">Amino-acid transport</keyword>
<feature type="transmembrane region" description="Helical" evidence="9">
    <location>
        <begin position="92"/>
        <end position="117"/>
    </location>
</feature>
<evidence type="ECO:0000256" key="5">
    <source>
        <dbReference type="ARBA" id="ARBA00022692"/>
    </source>
</evidence>
<keyword evidence="5 9" id="KW-0812">Transmembrane</keyword>
<organism evidence="11 12">
    <name type="scientific">Aquamicrobium terrae</name>
    <dbReference type="NCBI Taxonomy" id="1324945"/>
    <lineage>
        <taxon>Bacteria</taxon>
        <taxon>Pseudomonadati</taxon>
        <taxon>Pseudomonadota</taxon>
        <taxon>Alphaproteobacteria</taxon>
        <taxon>Hyphomicrobiales</taxon>
        <taxon>Phyllobacteriaceae</taxon>
        <taxon>Aquamicrobium</taxon>
    </lineage>
</organism>
<dbReference type="NCBIfam" id="TIGR01726">
    <property type="entry name" value="HEQRo_perm_3TM"/>
    <property type="match status" value="1"/>
</dbReference>
<dbReference type="Pfam" id="PF00528">
    <property type="entry name" value="BPD_transp_1"/>
    <property type="match status" value="1"/>
</dbReference>
<evidence type="ECO:0000313" key="12">
    <source>
        <dbReference type="Proteomes" id="UP001549076"/>
    </source>
</evidence>
<dbReference type="EMBL" id="JBEPML010000004">
    <property type="protein sequence ID" value="MET3791318.1"/>
    <property type="molecule type" value="Genomic_DNA"/>
</dbReference>
<keyword evidence="4" id="KW-1003">Cell membrane</keyword>
<feature type="transmembrane region" description="Helical" evidence="9">
    <location>
        <begin position="30"/>
        <end position="48"/>
    </location>
</feature>
<feature type="transmembrane region" description="Helical" evidence="9">
    <location>
        <begin position="222"/>
        <end position="242"/>
    </location>
</feature>
<feature type="domain" description="ABC transmembrane type-1" evidence="10">
    <location>
        <begin position="96"/>
        <end position="387"/>
    </location>
</feature>
<dbReference type="Proteomes" id="UP001549076">
    <property type="component" value="Unassembled WGS sequence"/>
</dbReference>
<dbReference type="InterPro" id="IPR035906">
    <property type="entry name" value="MetI-like_sf"/>
</dbReference>
<evidence type="ECO:0000256" key="3">
    <source>
        <dbReference type="ARBA" id="ARBA00022448"/>
    </source>
</evidence>
<dbReference type="PRINTS" id="PR00173">
    <property type="entry name" value="EDTRNSPORT"/>
</dbReference>
<keyword evidence="3 9" id="KW-0813">Transport</keyword>
<comment type="caution">
    <text evidence="11">The sequence shown here is derived from an EMBL/GenBank/DDBJ whole genome shotgun (WGS) entry which is preliminary data.</text>
</comment>
<proteinExistence type="inferred from homology"/>
<evidence type="ECO:0000256" key="7">
    <source>
        <dbReference type="ARBA" id="ARBA00022989"/>
    </source>
</evidence>
<evidence type="ECO:0000313" key="11">
    <source>
        <dbReference type="EMBL" id="MET3791318.1"/>
    </source>
</evidence>
<comment type="subcellular location">
    <subcellularLocation>
        <location evidence="1">Cell inner membrane</location>
        <topology evidence="1">Multi-pass membrane protein</topology>
    </subcellularLocation>
    <subcellularLocation>
        <location evidence="9">Cell membrane</location>
        <topology evidence="9">Multi-pass membrane protein</topology>
    </subcellularLocation>
</comment>
<feature type="transmembrane region" description="Helical" evidence="9">
    <location>
        <begin position="312"/>
        <end position="330"/>
    </location>
</feature>
<protein>
    <submittedName>
        <fullName evidence="11">General L-amino acid transport system permease protein</fullName>
    </submittedName>
</protein>
<evidence type="ECO:0000256" key="4">
    <source>
        <dbReference type="ARBA" id="ARBA00022475"/>
    </source>
</evidence>
<feature type="transmembrane region" description="Helical" evidence="9">
    <location>
        <begin position="268"/>
        <end position="291"/>
    </location>
</feature>
<evidence type="ECO:0000256" key="6">
    <source>
        <dbReference type="ARBA" id="ARBA00022970"/>
    </source>
</evidence>
<dbReference type="PROSITE" id="PS50928">
    <property type="entry name" value="ABC_TM1"/>
    <property type="match status" value="1"/>
</dbReference>
<dbReference type="PANTHER" id="PTHR30614">
    <property type="entry name" value="MEMBRANE COMPONENT OF AMINO ACID ABC TRANSPORTER"/>
    <property type="match status" value="1"/>
</dbReference>
<keyword evidence="12" id="KW-1185">Reference proteome</keyword>
<accession>A0ABV2N093</accession>
<dbReference type="InterPro" id="IPR043429">
    <property type="entry name" value="ArtM/GltK/GlnP/TcyL/YhdX-like"/>
</dbReference>
<dbReference type="InterPro" id="IPR010065">
    <property type="entry name" value="AA_ABC_transptr_permease_3TM"/>
</dbReference>
<evidence type="ECO:0000259" key="10">
    <source>
        <dbReference type="PROSITE" id="PS50928"/>
    </source>
</evidence>
<dbReference type="Gene3D" id="1.10.3720.10">
    <property type="entry name" value="MetI-like"/>
    <property type="match status" value="2"/>
</dbReference>
<dbReference type="InterPro" id="IPR000515">
    <property type="entry name" value="MetI-like"/>
</dbReference>
<keyword evidence="8 9" id="KW-0472">Membrane</keyword>
<sequence>MTSVPTTTGSQRRPGRSMADLLNSQGFRSLAYQVLLAGFIGLLGYYLYSNVVANLAAQNIATGFRFLDQVSQFEIGERLIAYSARDTYGRAILVGLLNTLVVTAAGIVLATVLGFAIGIARTSRNWPLAKLATGYIEVVRNIPVILQVIFWSVVIRNLPSPRGAIEMGGVAFLSNRGLTVPVPVGNPAYTWMFAAFVVAIVFSIVFSRWARRHRERTGKYVETLWIGLAAMIGLPLLVWLFAGMPSEMNIPLRKGFNFTGGMNVSPEFTALLLGISMYSSGFIAEIVRAGIKSVPRGQTEAARSISLRPRFIMRYIVMPQALRVIVPPLTSQYVSLSKNSSIAVVVGYPDLVNVGNTVMNQTGQAVEAIAIMMVVYLIISVVTSSLMNFYNRAVAIKER</sequence>
<evidence type="ECO:0000256" key="1">
    <source>
        <dbReference type="ARBA" id="ARBA00004429"/>
    </source>
</evidence>
<gene>
    <name evidence="11" type="ORF">ABID37_001526</name>
</gene>
<comment type="similarity">
    <text evidence="2">Belongs to the binding-protein-dependent transport system permease family. HisMQ subfamily.</text>
</comment>